<evidence type="ECO:0000259" key="4">
    <source>
        <dbReference type="PROSITE" id="PS50039"/>
    </source>
</evidence>
<gene>
    <name evidence="5" type="ORF">MGAL_10B093551</name>
</gene>
<comment type="subcellular location">
    <subcellularLocation>
        <location evidence="2">Nucleus</location>
    </subcellularLocation>
</comment>
<dbReference type="AlphaFoldDB" id="A0A8B6DM39"/>
<sequence length="386" mass="43525">MQNPSIGIIYCVHDLPRRSLSISQQKRKRISSPCLDNKRQKQERLPKPPYSYTGMIVLAIDNQPDKIITTSVLFDFLRTLFPFFCTAYTGWKHTVRKTLNINRCFECIDRIHHGGKVWTVVFAKVPRDVFLLQKNNIVDSGSWAPTLYQHVNLKEIALPANNDCTEAIPHSSMSECPFSAITTSSSSHFVIPDFNFSIDSMFTNINQSQVQEETDDFRRADCFDSSPLNVFSIPPPQLHINRRPKPSKITKTKKYKELEQMINNHASNLFVSPDIAVSNLRLLCDSVTSIFQGDHHVIPEQHNSVSFDMPPFFVSPTTDASVLTFTSADIHVHERISLPVVPGPVNDLAMFCSKTLPSVLTAESQVSTTSCAAYSPQNILSQDCLY</sequence>
<dbReference type="OrthoDB" id="5954824at2759"/>
<dbReference type="SUPFAM" id="SSF46785">
    <property type="entry name" value="Winged helix' DNA-binding domain"/>
    <property type="match status" value="1"/>
</dbReference>
<name>A0A8B6DM39_MYTGA</name>
<keyword evidence="2" id="KW-0539">Nucleus</keyword>
<dbReference type="GO" id="GO:0003700">
    <property type="term" value="F:DNA-binding transcription factor activity"/>
    <property type="evidence" value="ECO:0007669"/>
    <property type="project" value="InterPro"/>
</dbReference>
<dbReference type="InterPro" id="IPR001766">
    <property type="entry name" value="Fork_head_dom"/>
</dbReference>
<reference evidence="5" key="1">
    <citation type="submission" date="2018-11" db="EMBL/GenBank/DDBJ databases">
        <authorList>
            <person name="Alioto T."/>
            <person name="Alioto T."/>
        </authorList>
    </citation>
    <scope>NUCLEOTIDE SEQUENCE</scope>
</reference>
<evidence type="ECO:0000256" key="1">
    <source>
        <dbReference type="ARBA" id="ARBA00023125"/>
    </source>
</evidence>
<dbReference type="InterPro" id="IPR052327">
    <property type="entry name" value="Activin_resp_transcr_regulator"/>
</dbReference>
<dbReference type="Gene3D" id="1.10.10.10">
    <property type="entry name" value="Winged helix-like DNA-binding domain superfamily/Winged helix DNA-binding domain"/>
    <property type="match status" value="1"/>
</dbReference>
<feature type="compositionally biased region" description="Basic and acidic residues" evidence="3">
    <location>
        <begin position="36"/>
        <end position="46"/>
    </location>
</feature>
<dbReference type="GO" id="GO:0005634">
    <property type="term" value="C:nucleus"/>
    <property type="evidence" value="ECO:0007669"/>
    <property type="project" value="UniProtKB-SubCell"/>
</dbReference>
<dbReference type="PROSITE" id="PS00657">
    <property type="entry name" value="FORK_HEAD_1"/>
    <property type="match status" value="1"/>
</dbReference>
<dbReference type="PRINTS" id="PR00053">
    <property type="entry name" value="FORKHEAD"/>
</dbReference>
<evidence type="ECO:0000256" key="2">
    <source>
        <dbReference type="PROSITE-ProRule" id="PRU00089"/>
    </source>
</evidence>
<dbReference type="InterPro" id="IPR036390">
    <property type="entry name" value="WH_DNA-bd_sf"/>
</dbReference>
<dbReference type="Proteomes" id="UP000596742">
    <property type="component" value="Unassembled WGS sequence"/>
</dbReference>
<evidence type="ECO:0000313" key="6">
    <source>
        <dbReference type="Proteomes" id="UP000596742"/>
    </source>
</evidence>
<dbReference type="PROSITE" id="PS50039">
    <property type="entry name" value="FORK_HEAD_3"/>
    <property type="match status" value="1"/>
</dbReference>
<evidence type="ECO:0000256" key="3">
    <source>
        <dbReference type="SAM" id="MobiDB-lite"/>
    </source>
</evidence>
<dbReference type="Pfam" id="PF00250">
    <property type="entry name" value="Forkhead"/>
    <property type="match status" value="1"/>
</dbReference>
<dbReference type="PANTHER" id="PTHR47316:SF1">
    <property type="entry name" value="FORKHEAD BOX PROTEIN H1"/>
    <property type="match status" value="1"/>
</dbReference>
<feature type="domain" description="Fork-head" evidence="4">
    <location>
        <begin position="47"/>
        <end position="116"/>
    </location>
</feature>
<proteinExistence type="predicted"/>
<feature type="DNA-binding region" description="Fork-head" evidence="2">
    <location>
        <begin position="47"/>
        <end position="116"/>
    </location>
</feature>
<dbReference type="InterPro" id="IPR018122">
    <property type="entry name" value="TF_fork_head_CS_1"/>
</dbReference>
<dbReference type="PANTHER" id="PTHR47316">
    <property type="entry name" value="FORKHEAD BOX PROTEIN H1"/>
    <property type="match status" value="1"/>
</dbReference>
<feature type="region of interest" description="Disordered" evidence="3">
    <location>
        <begin position="22"/>
        <end position="48"/>
    </location>
</feature>
<accession>A0A8B6DM39</accession>
<keyword evidence="1 2" id="KW-0238">DNA-binding</keyword>
<dbReference type="GO" id="GO:0043565">
    <property type="term" value="F:sequence-specific DNA binding"/>
    <property type="evidence" value="ECO:0007669"/>
    <property type="project" value="InterPro"/>
</dbReference>
<organism evidence="5 6">
    <name type="scientific">Mytilus galloprovincialis</name>
    <name type="common">Mediterranean mussel</name>
    <dbReference type="NCBI Taxonomy" id="29158"/>
    <lineage>
        <taxon>Eukaryota</taxon>
        <taxon>Metazoa</taxon>
        <taxon>Spiralia</taxon>
        <taxon>Lophotrochozoa</taxon>
        <taxon>Mollusca</taxon>
        <taxon>Bivalvia</taxon>
        <taxon>Autobranchia</taxon>
        <taxon>Pteriomorphia</taxon>
        <taxon>Mytilida</taxon>
        <taxon>Mytiloidea</taxon>
        <taxon>Mytilidae</taxon>
        <taxon>Mytilinae</taxon>
        <taxon>Mytilus</taxon>
    </lineage>
</organism>
<keyword evidence="6" id="KW-1185">Reference proteome</keyword>
<dbReference type="InterPro" id="IPR036388">
    <property type="entry name" value="WH-like_DNA-bd_sf"/>
</dbReference>
<dbReference type="EMBL" id="UYJE01003622">
    <property type="protein sequence ID" value="VDI20844.1"/>
    <property type="molecule type" value="Genomic_DNA"/>
</dbReference>
<evidence type="ECO:0000313" key="5">
    <source>
        <dbReference type="EMBL" id="VDI20844.1"/>
    </source>
</evidence>
<comment type="caution">
    <text evidence="5">The sequence shown here is derived from an EMBL/GenBank/DDBJ whole genome shotgun (WGS) entry which is preliminary data.</text>
</comment>
<dbReference type="SMART" id="SM00339">
    <property type="entry name" value="FH"/>
    <property type="match status" value="1"/>
</dbReference>
<protein>
    <recommendedName>
        <fullName evidence="4">Fork-head domain-containing protein</fullName>
    </recommendedName>
</protein>